<dbReference type="InterPro" id="IPR026960">
    <property type="entry name" value="RVT-Znf"/>
</dbReference>
<dbReference type="Proteomes" id="UP000504610">
    <property type="component" value="Chromosome 4"/>
</dbReference>
<organism evidence="2 3">
    <name type="scientific">Raphanus sativus</name>
    <name type="common">Radish</name>
    <name type="synonym">Raphanus raphanistrum var. sativus</name>
    <dbReference type="NCBI Taxonomy" id="3726"/>
    <lineage>
        <taxon>Eukaryota</taxon>
        <taxon>Viridiplantae</taxon>
        <taxon>Streptophyta</taxon>
        <taxon>Embryophyta</taxon>
        <taxon>Tracheophyta</taxon>
        <taxon>Spermatophyta</taxon>
        <taxon>Magnoliopsida</taxon>
        <taxon>eudicotyledons</taxon>
        <taxon>Gunneridae</taxon>
        <taxon>Pentapetalae</taxon>
        <taxon>rosids</taxon>
        <taxon>malvids</taxon>
        <taxon>Brassicales</taxon>
        <taxon>Brassicaceae</taxon>
        <taxon>Brassiceae</taxon>
        <taxon>Raphanus</taxon>
    </lineage>
</organism>
<dbReference type="GeneID" id="130511263"/>
<dbReference type="OrthoDB" id="1210644at2759"/>
<dbReference type="AlphaFoldDB" id="A0A9W3DKL0"/>
<accession>A0A9W3DKL0</accession>
<proteinExistence type="predicted"/>
<gene>
    <name evidence="3" type="primary">LOC130511263</name>
</gene>
<evidence type="ECO:0000259" key="1">
    <source>
        <dbReference type="Pfam" id="PF13966"/>
    </source>
</evidence>
<keyword evidence="2" id="KW-1185">Reference proteome</keyword>
<dbReference type="KEGG" id="rsz:130511263"/>
<dbReference type="Pfam" id="PF13966">
    <property type="entry name" value="zf-RVT"/>
    <property type="match status" value="1"/>
</dbReference>
<dbReference type="PANTHER" id="PTHR33116:SF78">
    <property type="entry name" value="OS12G0587133 PROTEIN"/>
    <property type="match status" value="1"/>
</dbReference>
<reference evidence="2" key="1">
    <citation type="journal article" date="2019" name="Database">
        <title>The radish genome database (RadishGD): an integrated information resource for radish genomics.</title>
        <authorList>
            <person name="Yu H.J."/>
            <person name="Baek S."/>
            <person name="Lee Y.J."/>
            <person name="Cho A."/>
            <person name="Mun J.H."/>
        </authorList>
    </citation>
    <scope>NUCLEOTIDE SEQUENCE [LARGE SCALE GENOMIC DNA]</scope>
    <source>
        <strain evidence="2">cv. WK10039</strain>
    </source>
</reference>
<sequence>MLIDKTGDLGPTYLGIPRQAMLSEVFTDGVWRMRRRGRRVFGEVYDAIEGATAPAIDAGRDFVLWRHGDDDFKNHFSTQKTWDQIRVRKPEVPWRSLGWFTQGVPRQSFIVWLAFRDRLSTGVRMRQWGITQGCMFCGEPNEDRDHLFFACPFTYTLWLKLTSQLLGNSVSPAWSTTVTALLRSRRDKLDGILLKLVFQTAIYFVWRERNSRRHQGVRVDGGTLARRIDRFIRHRILSLKYTGSHKLAGLLRRWFEVYTG</sequence>
<reference evidence="3" key="2">
    <citation type="submission" date="2025-08" db="UniProtKB">
        <authorList>
            <consortium name="RefSeq"/>
        </authorList>
    </citation>
    <scope>IDENTIFICATION</scope>
    <source>
        <tissue evidence="3">Leaf</tissue>
    </source>
</reference>
<dbReference type="RefSeq" id="XP_056864156.1">
    <property type="nucleotide sequence ID" value="XM_057008176.1"/>
</dbReference>
<evidence type="ECO:0000313" key="3">
    <source>
        <dbReference type="RefSeq" id="XP_056864156.1"/>
    </source>
</evidence>
<evidence type="ECO:0000313" key="2">
    <source>
        <dbReference type="Proteomes" id="UP000504610"/>
    </source>
</evidence>
<protein>
    <submittedName>
        <fullName evidence="3">Uncharacterized protein LOC130511263</fullName>
    </submittedName>
</protein>
<name>A0A9W3DKL0_RAPSA</name>
<dbReference type="PANTHER" id="PTHR33116">
    <property type="entry name" value="REVERSE TRANSCRIPTASE ZINC-BINDING DOMAIN-CONTAINING PROTEIN-RELATED-RELATED"/>
    <property type="match status" value="1"/>
</dbReference>
<feature type="domain" description="Reverse transcriptase zinc-binding" evidence="1">
    <location>
        <begin position="76"/>
        <end position="158"/>
    </location>
</feature>